<dbReference type="Gene3D" id="3.40.630.10">
    <property type="entry name" value="Zn peptidases"/>
    <property type="match status" value="1"/>
</dbReference>
<feature type="domain" description="Peptidase M20 dimerisation" evidence="4">
    <location>
        <begin position="201"/>
        <end position="354"/>
    </location>
</feature>
<evidence type="ECO:0000313" key="6">
    <source>
        <dbReference type="Proteomes" id="UP000320386"/>
    </source>
</evidence>
<keyword evidence="3 5" id="KW-0378">Hydrolase</keyword>
<dbReference type="KEGG" id="mcad:Pan265_19460"/>
<evidence type="ECO:0000256" key="1">
    <source>
        <dbReference type="ARBA" id="ARBA00022670"/>
    </source>
</evidence>
<dbReference type="SUPFAM" id="SSF53187">
    <property type="entry name" value="Zn-dependent exopeptidases"/>
    <property type="match status" value="1"/>
</dbReference>
<dbReference type="Gene3D" id="3.30.70.360">
    <property type="match status" value="1"/>
</dbReference>
<dbReference type="Pfam" id="PF07687">
    <property type="entry name" value="M20_dimer"/>
    <property type="match status" value="1"/>
</dbReference>
<dbReference type="EMBL" id="CP036280">
    <property type="protein sequence ID" value="QDU72084.1"/>
    <property type="molecule type" value="Genomic_DNA"/>
</dbReference>
<accession>A0A518BYQ3</accession>
<organism evidence="5 6">
    <name type="scientific">Mucisphaera calidilacus</name>
    <dbReference type="NCBI Taxonomy" id="2527982"/>
    <lineage>
        <taxon>Bacteria</taxon>
        <taxon>Pseudomonadati</taxon>
        <taxon>Planctomycetota</taxon>
        <taxon>Phycisphaerae</taxon>
        <taxon>Phycisphaerales</taxon>
        <taxon>Phycisphaeraceae</taxon>
        <taxon>Mucisphaera</taxon>
    </lineage>
</organism>
<dbReference type="PANTHER" id="PTHR43270:SF12">
    <property type="entry name" value="SUCCINYL-DIAMINOPIMELATE DESUCCINYLASE"/>
    <property type="match status" value="1"/>
</dbReference>
<dbReference type="GO" id="GO:0006508">
    <property type="term" value="P:proteolysis"/>
    <property type="evidence" value="ECO:0007669"/>
    <property type="project" value="UniProtKB-KW"/>
</dbReference>
<keyword evidence="2" id="KW-0479">Metal-binding</keyword>
<dbReference type="InterPro" id="IPR011650">
    <property type="entry name" value="Peptidase_M20_dimer"/>
</dbReference>
<dbReference type="Proteomes" id="UP000320386">
    <property type="component" value="Chromosome"/>
</dbReference>
<dbReference type="OrthoDB" id="9761532at2"/>
<dbReference type="NCBIfam" id="NF006579">
    <property type="entry name" value="PRK09104.1"/>
    <property type="match status" value="1"/>
</dbReference>
<keyword evidence="1" id="KW-0645">Protease</keyword>
<dbReference type="AlphaFoldDB" id="A0A518BYQ3"/>
<name>A0A518BYQ3_9BACT</name>
<reference evidence="5 6" key="1">
    <citation type="submission" date="2019-02" db="EMBL/GenBank/DDBJ databases">
        <title>Deep-cultivation of Planctomycetes and their phenomic and genomic characterization uncovers novel biology.</title>
        <authorList>
            <person name="Wiegand S."/>
            <person name="Jogler M."/>
            <person name="Boedeker C."/>
            <person name="Pinto D."/>
            <person name="Vollmers J."/>
            <person name="Rivas-Marin E."/>
            <person name="Kohn T."/>
            <person name="Peeters S.H."/>
            <person name="Heuer A."/>
            <person name="Rast P."/>
            <person name="Oberbeckmann S."/>
            <person name="Bunk B."/>
            <person name="Jeske O."/>
            <person name="Meyerdierks A."/>
            <person name="Storesund J.E."/>
            <person name="Kallscheuer N."/>
            <person name="Luecker S."/>
            <person name="Lage O.M."/>
            <person name="Pohl T."/>
            <person name="Merkel B.J."/>
            <person name="Hornburger P."/>
            <person name="Mueller R.-W."/>
            <person name="Bruemmer F."/>
            <person name="Labrenz M."/>
            <person name="Spormann A.M."/>
            <person name="Op den Camp H."/>
            <person name="Overmann J."/>
            <person name="Amann R."/>
            <person name="Jetten M.S.M."/>
            <person name="Mascher T."/>
            <person name="Medema M.H."/>
            <person name="Devos D.P."/>
            <person name="Kaster A.-K."/>
            <person name="Ovreas L."/>
            <person name="Rohde M."/>
            <person name="Galperin M.Y."/>
            <person name="Jogler C."/>
        </authorList>
    </citation>
    <scope>NUCLEOTIDE SEQUENCE [LARGE SCALE GENOMIC DNA]</scope>
    <source>
        <strain evidence="5 6">Pan265</strain>
    </source>
</reference>
<proteinExistence type="predicted"/>
<dbReference type="InterPro" id="IPR002933">
    <property type="entry name" value="Peptidase_M20"/>
</dbReference>
<dbReference type="PANTHER" id="PTHR43270">
    <property type="entry name" value="BETA-ALA-HIS DIPEPTIDASE"/>
    <property type="match status" value="1"/>
</dbReference>
<gene>
    <name evidence="5" type="primary">dapE</name>
    <name evidence="5" type="ORF">Pan265_19460</name>
</gene>
<evidence type="ECO:0000259" key="4">
    <source>
        <dbReference type="Pfam" id="PF07687"/>
    </source>
</evidence>
<dbReference type="Pfam" id="PF01546">
    <property type="entry name" value="Peptidase_M20"/>
    <property type="match status" value="1"/>
</dbReference>
<protein>
    <submittedName>
        <fullName evidence="5">Succinyl-diaminopimelate desuccinylase</fullName>
        <ecNumber evidence="5">3.5.1.18</ecNumber>
    </submittedName>
</protein>
<dbReference type="GO" id="GO:0009014">
    <property type="term" value="F:succinyl-diaminopimelate desuccinylase activity"/>
    <property type="evidence" value="ECO:0007669"/>
    <property type="project" value="UniProtKB-EC"/>
</dbReference>
<dbReference type="EC" id="3.5.1.18" evidence="5"/>
<dbReference type="NCBIfam" id="NF005914">
    <property type="entry name" value="PRK07907.1"/>
    <property type="match status" value="1"/>
</dbReference>
<dbReference type="GO" id="GO:0008233">
    <property type="term" value="F:peptidase activity"/>
    <property type="evidence" value="ECO:0007669"/>
    <property type="project" value="UniProtKB-KW"/>
</dbReference>
<sequence>MIDAILEQVDRQHDDAIQRLCDLLRIPSISTDPAHADDCRTAADWVADHLRDSGLRPQVLPTGGHPAVVAHTDDDAVANPDAPRVLFYGHYDVQPPDPLDQWQSKPFEPTVREGRDGPALFARGACDDKGQVMTFLEALRVYKETGQKLPGPVTVLIEGEEEHGSENLPRFLNEQKKLLNADIVLISDTSMWKPGLPAICYALRGLVYFDLELRGPKIDLHSGVFGGTTANPATILTRVLGQLFDDHNRINIPGFYDDVDPVTPEERDRWDELGFNENDYLGPVGGSAYGEKDLDTLTRRWARPSCDINGLDAGYTGEGAKTVLPAVARAKVSFRIPASMNPDKVARQFDDWLRACDTGPCTWERIDCLSKAASVATPTDSPHIQAVSRAVVTTTGNPPAMVREGATIPVVAEFKTQLGLDSILLGFGLETDAIHSPNEHFGIERFRLGCKTHAALLAEIAAG</sequence>
<evidence type="ECO:0000256" key="2">
    <source>
        <dbReference type="ARBA" id="ARBA00022723"/>
    </source>
</evidence>
<dbReference type="GO" id="GO:0046872">
    <property type="term" value="F:metal ion binding"/>
    <property type="evidence" value="ECO:0007669"/>
    <property type="project" value="UniProtKB-KW"/>
</dbReference>
<evidence type="ECO:0000313" key="5">
    <source>
        <dbReference type="EMBL" id="QDU72084.1"/>
    </source>
</evidence>
<dbReference type="InterPro" id="IPR051458">
    <property type="entry name" value="Cyt/Met_Dipeptidase"/>
</dbReference>
<dbReference type="RefSeq" id="WP_145446266.1">
    <property type="nucleotide sequence ID" value="NZ_CP036280.1"/>
</dbReference>
<evidence type="ECO:0000256" key="3">
    <source>
        <dbReference type="ARBA" id="ARBA00022801"/>
    </source>
</evidence>
<keyword evidence="6" id="KW-1185">Reference proteome</keyword>